<reference evidence="1" key="2">
    <citation type="submission" date="2020-09" db="EMBL/GenBank/DDBJ databases">
        <authorList>
            <person name="Sun Q."/>
            <person name="Kim S."/>
        </authorList>
    </citation>
    <scope>NUCLEOTIDE SEQUENCE</scope>
    <source>
        <strain evidence="1">KCTC 32296</strain>
    </source>
</reference>
<organism evidence="1 2">
    <name type="scientific">Asticcacaulis endophyticus</name>
    <dbReference type="NCBI Taxonomy" id="1395890"/>
    <lineage>
        <taxon>Bacteria</taxon>
        <taxon>Pseudomonadati</taxon>
        <taxon>Pseudomonadota</taxon>
        <taxon>Alphaproteobacteria</taxon>
        <taxon>Caulobacterales</taxon>
        <taxon>Caulobacteraceae</taxon>
        <taxon>Asticcacaulis</taxon>
    </lineage>
</organism>
<evidence type="ECO:0000313" key="2">
    <source>
        <dbReference type="Proteomes" id="UP000662572"/>
    </source>
</evidence>
<reference evidence="1" key="1">
    <citation type="journal article" date="2014" name="Int. J. Syst. Evol. Microbiol.">
        <title>Complete genome sequence of Corynebacterium casei LMG S-19264T (=DSM 44701T), isolated from a smear-ripened cheese.</title>
        <authorList>
            <consortium name="US DOE Joint Genome Institute (JGI-PGF)"/>
            <person name="Walter F."/>
            <person name="Albersmeier A."/>
            <person name="Kalinowski J."/>
            <person name="Ruckert C."/>
        </authorList>
    </citation>
    <scope>NUCLEOTIDE SEQUENCE</scope>
    <source>
        <strain evidence="1">KCTC 32296</strain>
    </source>
</reference>
<keyword evidence="2" id="KW-1185">Reference proteome</keyword>
<sequence length="54" mass="6069">MDNLKLTPTFQFKFKAFGLGDMHNDVILKNADRIRGYAVHGGGRIGANPKRKPR</sequence>
<name>A0A918UXF9_9CAUL</name>
<accession>A0A918UXF9</accession>
<proteinExistence type="predicted"/>
<dbReference type="AlphaFoldDB" id="A0A918UXF9"/>
<dbReference type="Proteomes" id="UP000662572">
    <property type="component" value="Unassembled WGS sequence"/>
</dbReference>
<dbReference type="EMBL" id="BMZB01000004">
    <property type="protein sequence ID" value="GGZ39879.1"/>
    <property type="molecule type" value="Genomic_DNA"/>
</dbReference>
<gene>
    <name evidence="1" type="ORF">GCM10011273_28180</name>
</gene>
<protein>
    <submittedName>
        <fullName evidence="1">Uncharacterized protein</fullName>
    </submittedName>
</protein>
<evidence type="ECO:0000313" key="1">
    <source>
        <dbReference type="EMBL" id="GGZ39879.1"/>
    </source>
</evidence>
<comment type="caution">
    <text evidence="1">The sequence shown here is derived from an EMBL/GenBank/DDBJ whole genome shotgun (WGS) entry which is preliminary data.</text>
</comment>